<protein>
    <recommendedName>
        <fullName evidence="4 9">Dihydroorotase</fullName>
        <shortName evidence="9">DHOase</shortName>
        <ecNumber evidence="4 9">3.5.2.3</ecNumber>
    </recommendedName>
</protein>
<dbReference type="GO" id="GO:0044205">
    <property type="term" value="P:'de novo' UMP biosynthetic process"/>
    <property type="evidence" value="ECO:0007669"/>
    <property type="project" value="UniProtKB-UniRule"/>
</dbReference>
<evidence type="ECO:0000256" key="8">
    <source>
        <dbReference type="ARBA" id="ARBA00022975"/>
    </source>
</evidence>
<comment type="function">
    <text evidence="1 9">Catalyzes the reversible cyclization of carbamoyl aspartate to dihydroorotate.</text>
</comment>
<keyword evidence="6 9" id="KW-0378">Hydrolase</keyword>
<feature type="binding site" description="via carbamate group" evidence="9">
    <location>
        <position position="132"/>
    </location>
    <ligand>
        <name>Zn(2+)</name>
        <dbReference type="ChEBI" id="CHEBI:29105"/>
        <label>2</label>
    </ligand>
</feature>
<evidence type="ECO:0000256" key="9">
    <source>
        <dbReference type="HAMAP-Rule" id="MF_00219"/>
    </source>
</evidence>
<dbReference type="PANTHER" id="PTHR43137">
    <property type="entry name" value="DIHYDROOROTASE"/>
    <property type="match status" value="1"/>
</dbReference>
<dbReference type="EC" id="3.5.2.3" evidence="4 9"/>
<feature type="binding site" evidence="9">
    <location>
        <position position="67"/>
    </location>
    <ligand>
        <name>substrate</name>
    </ligand>
</feature>
<feature type="binding site" evidence="9">
    <location>
        <position position="252"/>
    </location>
    <ligand>
        <name>substrate</name>
    </ligand>
</feature>
<comment type="pathway">
    <text evidence="2 9 10">Pyrimidine metabolism; UMP biosynthesis via de novo pathway; (S)-dihydroorotate from bicarbonate: step 3/3.</text>
</comment>
<organism evidence="12 13">
    <name type="scientific">Psychrobacter nivimaris</name>
    <dbReference type="NCBI Taxonomy" id="281738"/>
    <lineage>
        <taxon>Bacteria</taxon>
        <taxon>Pseudomonadati</taxon>
        <taxon>Pseudomonadota</taxon>
        <taxon>Gammaproteobacteria</taxon>
        <taxon>Moraxellales</taxon>
        <taxon>Moraxellaceae</taxon>
        <taxon>Psychrobacter</taxon>
    </lineage>
</organism>
<feature type="binding site" evidence="9">
    <location>
        <begin position="41"/>
        <end position="43"/>
    </location>
    <ligand>
        <name>substrate</name>
    </ligand>
</feature>
<gene>
    <name evidence="9" type="primary">pyrC</name>
    <name evidence="12" type="ORF">FQV37_1124</name>
</gene>
<evidence type="ECO:0000256" key="10">
    <source>
        <dbReference type="RuleBase" id="RU003440"/>
    </source>
</evidence>
<dbReference type="GO" id="GO:0006207">
    <property type="term" value="P:'de novo' pyrimidine nucleobase biosynthetic process"/>
    <property type="evidence" value="ECO:0007669"/>
    <property type="project" value="TreeGrafter"/>
</dbReference>
<evidence type="ECO:0000256" key="3">
    <source>
        <dbReference type="ARBA" id="ARBA00005631"/>
    </source>
</evidence>
<feature type="binding site" evidence="9">
    <location>
        <position position="41"/>
    </location>
    <ligand>
        <name>Zn(2+)</name>
        <dbReference type="ChEBI" id="CHEBI:29105"/>
        <label>1</label>
    </ligand>
</feature>
<keyword evidence="8 9" id="KW-0665">Pyrimidine biosynthesis</keyword>
<dbReference type="Pfam" id="PF01979">
    <property type="entry name" value="Amidohydro_1"/>
    <property type="match status" value="1"/>
</dbReference>
<comment type="caution">
    <text evidence="12">The sequence shown here is derived from an EMBL/GenBank/DDBJ whole genome shotgun (WGS) entry which is preliminary data.</text>
</comment>
<comment type="subunit">
    <text evidence="9">Homodimer.</text>
</comment>
<evidence type="ECO:0000256" key="6">
    <source>
        <dbReference type="ARBA" id="ARBA00022801"/>
    </source>
</evidence>
<dbReference type="InterPro" id="IPR004721">
    <property type="entry name" value="DHOdimr"/>
</dbReference>
<dbReference type="PANTHER" id="PTHR43137:SF1">
    <property type="entry name" value="DIHYDROOROTASE"/>
    <property type="match status" value="1"/>
</dbReference>
<accession>A0A6N7C0T0</accession>
<keyword evidence="13" id="KW-1185">Reference proteome</keyword>
<proteinExistence type="inferred from homology"/>
<feature type="binding site" evidence="9">
    <location>
        <position position="169"/>
    </location>
    <ligand>
        <name>substrate</name>
    </ligand>
</feature>
<feature type="domain" description="Amidohydrolase-related" evidence="11">
    <location>
        <begin position="37"/>
        <end position="335"/>
    </location>
</feature>
<dbReference type="InterPro" id="IPR006680">
    <property type="entry name" value="Amidohydro-rel"/>
</dbReference>
<feature type="binding site" evidence="9">
    <location>
        <position position="280"/>
    </location>
    <ligand>
        <name>Zn(2+)</name>
        <dbReference type="ChEBI" id="CHEBI:29105"/>
        <label>1</label>
    </ligand>
</feature>
<keyword evidence="5 9" id="KW-0479">Metal-binding</keyword>
<dbReference type="GO" id="GO:0008270">
    <property type="term" value="F:zinc ion binding"/>
    <property type="evidence" value="ECO:0007669"/>
    <property type="project" value="UniProtKB-UniRule"/>
</dbReference>
<feature type="binding site" evidence="9">
    <location>
        <position position="296"/>
    </location>
    <ligand>
        <name>substrate</name>
    </ligand>
</feature>
<dbReference type="Gene3D" id="3.20.20.140">
    <property type="entry name" value="Metal-dependent hydrolases"/>
    <property type="match status" value="1"/>
</dbReference>
<feature type="binding site" evidence="9">
    <location>
        <position position="39"/>
    </location>
    <ligand>
        <name>Zn(2+)</name>
        <dbReference type="ChEBI" id="CHEBI:29105"/>
        <label>1</label>
    </ligand>
</feature>
<feature type="binding site" evidence="9">
    <location>
        <position position="169"/>
    </location>
    <ligand>
        <name>Zn(2+)</name>
        <dbReference type="ChEBI" id="CHEBI:29105"/>
        <label>2</label>
    </ligand>
</feature>
<dbReference type="GO" id="GO:0004151">
    <property type="term" value="F:dihydroorotase activity"/>
    <property type="evidence" value="ECO:0007669"/>
    <property type="project" value="UniProtKB-UniRule"/>
</dbReference>
<evidence type="ECO:0000256" key="1">
    <source>
        <dbReference type="ARBA" id="ARBA00002368"/>
    </source>
</evidence>
<dbReference type="HAMAP" id="MF_00219">
    <property type="entry name" value="PyrC_classII"/>
    <property type="match status" value="1"/>
</dbReference>
<feature type="binding site" evidence="9">
    <location>
        <position position="284"/>
    </location>
    <ligand>
        <name>substrate</name>
    </ligand>
</feature>
<name>A0A6N7C0T0_9GAMM</name>
<comment type="cofactor">
    <cofactor evidence="9 10">
        <name>Zn(2+)</name>
        <dbReference type="ChEBI" id="CHEBI:29105"/>
    </cofactor>
    <text evidence="9 10">Binds 2 Zn(2+) ions per subunit.</text>
</comment>
<feature type="binding site" evidence="9">
    <location>
        <position position="207"/>
    </location>
    <ligand>
        <name>Zn(2+)</name>
        <dbReference type="ChEBI" id="CHEBI:29105"/>
        <label>2</label>
    </ligand>
</feature>
<comment type="catalytic activity">
    <reaction evidence="9 10">
        <text>(S)-dihydroorotate + H2O = N-carbamoyl-L-aspartate + H(+)</text>
        <dbReference type="Rhea" id="RHEA:24296"/>
        <dbReference type="ChEBI" id="CHEBI:15377"/>
        <dbReference type="ChEBI" id="CHEBI:15378"/>
        <dbReference type="ChEBI" id="CHEBI:30864"/>
        <dbReference type="ChEBI" id="CHEBI:32814"/>
        <dbReference type="EC" id="3.5.2.3"/>
    </reaction>
</comment>
<evidence type="ECO:0000313" key="13">
    <source>
        <dbReference type="Proteomes" id="UP000471465"/>
    </source>
</evidence>
<feature type="modified residue" description="N6-carboxylysine" evidence="9">
    <location>
        <position position="132"/>
    </location>
</feature>
<dbReference type="InterPro" id="IPR002195">
    <property type="entry name" value="Dihydroorotase_CS"/>
</dbReference>
<evidence type="ECO:0000256" key="5">
    <source>
        <dbReference type="ARBA" id="ARBA00022723"/>
    </source>
</evidence>
<dbReference type="AlphaFoldDB" id="A0A6N7C0T0"/>
<evidence type="ECO:0000256" key="2">
    <source>
        <dbReference type="ARBA" id="ARBA00004880"/>
    </source>
</evidence>
<dbReference type="InterPro" id="IPR032466">
    <property type="entry name" value="Metal_Hydrolase"/>
</dbReference>
<dbReference type="CDD" id="cd01294">
    <property type="entry name" value="DHOase"/>
    <property type="match status" value="1"/>
</dbReference>
<comment type="similarity">
    <text evidence="3 9 10">Belongs to the metallo-dependent hydrolases superfamily. DHOase family. Class II DHOase subfamily.</text>
</comment>
<reference evidence="12 13" key="1">
    <citation type="submission" date="2019-09" db="EMBL/GenBank/DDBJ databases">
        <title>Draft genome sequence of Psychrobacter nivimaris LAMA 639, in search for biotechnological relevant genes.</title>
        <authorList>
            <person name="Lima A.O.S."/>
            <person name="Staloch B.E.K."/>
            <person name="Freitas R.C."/>
            <person name="Niero H."/>
            <person name="Silva M.A.C."/>
        </authorList>
    </citation>
    <scope>NUCLEOTIDE SEQUENCE [LARGE SCALE GENOMIC DNA]</scope>
    <source>
        <strain evidence="12 13">LAMA 639</strain>
    </source>
</reference>
<evidence type="ECO:0000313" key="12">
    <source>
        <dbReference type="EMBL" id="KAF0568397.1"/>
    </source>
</evidence>
<dbReference type="EMBL" id="VZIZ01000020">
    <property type="protein sequence ID" value="KAF0568397.1"/>
    <property type="molecule type" value="Genomic_DNA"/>
</dbReference>
<feature type="binding site" description="via carbamate group" evidence="9">
    <location>
        <position position="132"/>
    </location>
    <ligand>
        <name>Zn(2+)</name>
        <dbReference type="ChEBI" id="CHEBI:29105"/>
        <label>1</label>
    </ligand>
</feature>
<feature type="active site" evidence="9">
    <location>
        <position position="280"/>
    </location>
</feature>
<evidence type="ECO:0000256" key="7">
    <source>
        <dbReference type="ARBA" id="ARBA00022833"/>
    </source>
</evidence>
<dbReference type="NCBIfam" id="TIGR00856">
    <property type="entry name" value="pyrC_dimer"/>
    <property type="match status" value="1"/>
</dbReference>
<keyword evidence="7 9" id="KW-0862">Zinc</keyword>
<dbReference type="UniPathway" id="UPA00070">
    <property type="reaction ID" value="UER00117"/>
</dbReference>
<sequence>MIDPQYHSLLFPLFDDIERFDTMTDSIRELTILQPDDWHIHLRDDLALSTTVPHAASSFNRVICMPNLVPPVKNAQEAIAYRARIMEQLAASDLSLERKSAFDPRMTLYLTDNTTAQDIELAAQSGIVQAVKLYPAGATTNSADGVTNINACVDVFEALEKHNLPLLIHGEVTQDHVDIFDREKRFLDEVLAQIIVKFPTLKIVVEHITTSDAADFVLSQGNHVAATITPQHLMFNRNHLLVGGIKPHFYCLPILKRESHQKVLLDVATSGNPKFFLGTDSAPHATDKKEAACGCAGCYSAATALPLYATAFDSVGKIDKLEGFASRFGAQFYGLPLNESTVTLVNTPMQVPTDYPYFDGASVTPLMAGETLPWSIKV</sequence>
<dbReference type="PROSITE" id="PS00483">
    <property type="entry name" value="DIHYDROOROTASE_2"/>
    <property type="match status" value="1"/>
</dbReference>
<dbReference type="Proteomes" id="UP000471465">
    <property type="component" value="Unassembled WGS sequence"/>
</dbReference>
<dbReference type="PIRSF" id="PIRSF001237">
    <property type="entry name" value="DHOdimr"/>
    <property type="match status" value="1"/>
</dbReference>
<dbReference type="SUPFAM" id="SSF51556">
    <property type="entry name" value="Metallo-dependent hydrolases"/>
    <property type="match status" value="1"/>
</dbReference>
<evidence type="ECO:0000256" key="4">
    <source>
        <dbReference type="ARBA" id="ARBA00012860"/>
    </source>
</evidence>
<evidence type="ECO:0000259" key="11">
    <source>
        <dbReference type="Pfam" id="PF01979"/>
    </source>
</evidence>
<dbReference type="GO" id="GO:0005829">
    <property type="term" value="C:cytosol"/>
    <property type="evidence" value="ECO:0007669"/>
    <property type="project" value="TreeGrafter"/>
</dbReference>